<protein>
    <recommendedName>
        <fullName evidence="3">SAM-dependent methyltransferase</fullName>
    </recommendedName>
</protein>
<dbReference type="InterPro" id="IPR029063">
    <property type="entry name" value="SAM-dependent_MTases_sf"/>
</dbReference>
<dbReference type="BioCyc" id="ECAT999415-HMP:GTTI-1225-MONOMER"/>
<comment type="caution">
    <text evidence="1">The sequence shown here is derived from an EMBL/GenBank/DDBJ whole genome shotgun (WGS) entry which is preliminary data.</text>
</comment>
<dbReference type="STRING" id="999415.HMPREF9943_01191"/>
<dbReference type="Gene3D" id="1.10.287.1890">
    <property type="match status" value="1"/>
</dbReference>
<accession>M2P8H9</accession>
<dbReference type="PATRIC" id="fig|999415.3.peg.1209"/>
<dbReference type="PANTHER" id="PTHR38451">
    <property type="entry name" value="TRNA (ADENINE(22)-N(1))-METHYLTRANSFERASE"/>
    <property type="match status" value="1"/>
</dbReference>
<gene>
    <name evidence="1" type="ORF">HMPREF9943_01191</name>
</gene>
<dbReference type="eggNOG" id="COG2384">
    <property type="taxonomic scope" value="Bacteria"/>
</dbReference>
<keyword evidence="2" id="KW-1185">Reference proteome</keyword>
<organism evidence="1 2">
    <name type="scientific">Eggerthia catenaformis OT 569 = DSM 20559</name>
    <dbReference type="NCBI Taxonomy" id="999415"/>
    <lineage>
        <taxon>Bacteria</taxon>
        <taxon>Bacillati</taxon>
        <taxon>Bacillota</taxon>
        <taxon>Erysipelotrichia</taxon>
        <taxon>Erysipelotrichales</taxon>
        <taxon>Coprobacillaceae</taxon>
        <taxon>Eggerthia</taxon>
    </lineage>
</organism>
<dbReference type="Pfam" id="PF04816">
    <property type="entry name" value="TrmK"/>
    <property type="match status" value="1"/>
</dbReference>
<dbReference type="Proteomes" id="UP000011758">
    <property type="component" value="Unassembled WGS sequence"/>
</dbReference>
<dbReference type="PANTHER" id="PTHR38451:SF1">
    <property type="entry name" value="TRNA (ADENINE(22)-N(1))-METHYLTRANSFERASE"/>
    <property type="match status" value="1"/>
</dbReference>
<dbReference type="OrthoDB" id="5881184at2"/>
<dbReference type="EMBL" id="AGEJ01000018">
    <property type="protein sequence ID" value="EMD16637.1"/>
    <property type="molecule type" value="Genomic_DNA"/>
</dbReference>
<dbReference type="RefSeq" id="WP_004803096.1">
    <property type="nucleotide sequence ID" value="NZ_AUGJ01000002.1"/>
</dbReference>
<dbReference type="InterPro" id="IPR006901">
    <property type="entry name" value="TrmK"/>
</dbReference>
<name>M2P8H9_9FIRM</name>
<reference evidence="1 2" key="1">
    <citation type="submission" date="2013-02" db="EMBL/GenBank/DDBJ databases">
        <title>The Genome Sequence of Lactobacillus catenaformis F0143.</title>
        <authorList>
            <consortium name="The Broad Institute Genome Sequencing Platform"/>
            <person name="Earl A."/>
            <person name="Ward D."/>
            <person name="Feldgarden M."/>
            <person name="Gevers D."/>
            <person name="Izard J."/>
            <person name="Blanton J.M."/>
            <person name="Mathney J."/>
            <person name="Dewhirst F.E."/>
            <person name="Young S.K."/>
            <person name="Zeng Q."/>
            <person name="Gargeya S."/>
            <person name="Fitzgerald M."/>
            <person name="Haas B."/>
            <person name="Abouelleil A."/>
            <person name="Alvarado L."/>
            <person name="Arachchi H.M."/>
            <person name="Berlin A."/>
            <person name="Chapman S.B."/>
            <person name="Gearin G."/>
            <person name="Goldberg J."/>
            <person name="Griggs A."/>
            <person name="Gujja S."/>
            <person name="Hansen M."/>
            <person name="Heiman D."/>
            <person name="Howarth C."/>
            <person name="Larimer J."/>
            <person name="Lui A."/>
            <person name="MacDonald P.J.P."/>
            <person name="McCowen C."/>
            <person name="Montmayeur A."/>
            <person name="Murphy C."/>
            <person name="Neiman D."/>
            <person name="Pearson M."/>
            <person name="Priest M."/>
            <person name="Roberts A."/>
            <person name="Saif S."/>
            <person name="Shea T."/>
            <person name="Sisk P."/>
            <person name="Stolte C."/>
            <person name="Sykes S."/>
            <person name="Wortman J."/>
            <person name="Nusbaum C."/>
            <person name="Birren B."/>
        </authorList>
    </citation>
    <scope>NUCLEOTIDE SEQUENCE [LARGE SCALE GENOMIC DNA]</scope>
    <source>
        <strain evidence="1 2">OT 569</strain>
    </source>
</reference>
<evidence type="ECO:0000313" key="1">
    <source>
        <dbReference type="EMBL" id="EMD16637.1"/>
    </source>
</evidence>
<dbReference type="PIRSF" id="PIRSF018637">
    <property type="entry name" value="TrmK"/>
    <property type="match status" value="1"/>
</dbReference>
<proteinExistence type="predicted"/>
<dbReference type="GO" id="GO:0160105">
    <property type="term" value="F:tRNA (adenine(22)-N1)-methyltransferase activity"/>
    <property type="evidence" value="ECO:0007669"/>
    <property type="project" value="InterPro"/>
</dbReference>
<evidence type="ECO:0008006" key="3">
    <source>
        <dbReference type="Google" id="ProtNLM"/>
    </source>
</evidence>
<dbReference type="Gene3D" id="3.40.50.150">
    <property type="entry name" value="Vaccinia Virus protein VP39"/>
    <property type="match status" value="1"/>
</dbReference>
<dbReference type="SUPFAM" id="SSF53335">
    <property type="entry name" value="S-adenosyl-L-methionine-dependent methyltransferases"/>
    <property type="match status" value="1"/>
</dbReference>
<evidence type="ECO:0000313" key="2">
    <source>
        <dbReference type="Proteomes" id="UP000011758"/>
    </source>
</evidence>
<dbReference type="AlphaFoldDB" id="M2P8H9"/>
<sequence>MYLHSIRLKKIAQLIQKHKNGEILADIGTDHAYLPCFLLTEGSISQAYACDAAKGPLGNSEETINKEHLQGKVIPLLGDGLDPISDKKTDMISICGMGGLLITEILNKHQEQLNNHLFILQANTAIDLLRSYLNKHHLEIIDEEMVKEGKHIYEMIIARQGKQILSDEDILFGPVLRRKKELLFIEKWQRQLNIQKKILKSLSDKHPKYLEVKTLAEMIEKELML</sequence>